<dbReference type="Pfam" id="PF06686">
    <property type="entry name" value="SpoIIIAC"/>
    <property type="match status" value="1"/>
</dbReference>
<feature type="transmembrane region" description="Helical" evidence="1">
    <location>
        <begin position="25"/>
        <end position="42"/>
    </location>
</feature>
<proteinExistence type="predicted"/>
<accession>A0A173TMD1</accession>
<evidence type="ECO:0000313" key="2">
    <source>
        <dbReference type="EMBL" id="CUN03694.1"/>
    </source>
</evidence>
<keyword evidence="1" id="KW-0472">Membrane</keyword>
<dbReference type="InterPro" id="IPR025664">
    <property type="entry name" value="Spore_III_AC/AD"/>
</dbReference>
<evidence type="ECO:0000313" key="3">
    <source>
        <dbReference type="Proteomes" id="UP000095553"/>
    </source>
</evidence>
<protein>
    <submittedName>
        <fullName evidence="2">Stage III sporulation protein AD</fullName>
    </submittedName>
</protein>
<keyword evidence="1" id="KW-0812">Transmembrane</keyword>
<gene>
    <name evidence="2" type="ORF">ERS852571_02135</name>
</gene>
<dbReference type="EMBL" id="CYXY01000012">
    <property type="protein sequence ID" value="CUN03694.1"/>
    <property type="molecule type" value="Genomic_DNA"/>
</dbReference>
<name>A0A173TMD1_ANAHA</name>
<sequence>MIKVAVFGIVASLIAMKIKTIRPEIAVVIAVISSILLAMYGLKQMEEILTVFEMIRSYSKIPQSYFQILLKLIGISFICEFTSNICKDAGQASIAKQIEFAGKLAILIVGLPVFESLLGTIQKLLGNGT</sequence>
<evidence type="ECO:0000256" key="1">
    <source>
        <dbReference type="SAM" id="Phobius"/>
    </source>
</evidence>
<dbReference type="Proteomes" id="UP000095553">
    <property type="component" value="Unassembled WGS sequence"/>
</dbReference>
<dbReference type="RefSeq" id="WP_055073088.1">
    <property type="nucleotide sequence ID" value="NZ_CYXY01000012.1"/>
</dbReference>
<keyword evidence="1" id="KW-1133">Transmembrane helix</keyword>
<reference evidence="2 3" key="1">
    <citation type="submission" date="2015-09" db="EMBL/GenBank/DDBJ databases">
        <authorList>
            <consortium name="Pathogen Informatics"/>
        </authorList>
    </citation>
    <scope>NUCLEOTIDE SEQUENCE [LARGE SCALE GENOMIC DNA]</scope>
    <source>
        <strain evidence="2 3">2789STDY5834959</strain>
    </source>
</reference>
<organism evidence="2 3">
    <name type="scientific">Anaerostipes hadrus</name>
    <dbReference type="NCBI Taxonomy" id="649756"/>
    <lineage>
        <taxon>Bacteria</taxon>
        <taxon>Bacillati</taxon>
        <taxon>Bacillota</taxon>
        <taxon>Clostridia</taxon>
        <taxon>Lachnospirales</taxon>
        <taxon>Lachnospiraceae</taxon>
        <taxon>Anaerostipes</taxon>
    </lineage>
</organism>
<dbReference type="AlphaFoldDB" id="A0A173TMD1"/>